<keyword evidence="5" id="KW-0805">Transcription regulation</keyword>
<keyword evidence="6" id="KW-0238">DNA-binding</keyword>
<dbReference type="GO" id="GO:0016020">
    <property type="term" value="C:membrane"/>
    <property type="evidence" value="ECO:0007669"/>
    <property type="project" value="UniProtKB-SubCell"/>
</dbReference>
<evidence type="ECO:0000256" key="9">
    <source>
        <dbReference type="ARBA" id="ARBA00023163"/>
    </source>
</evidence>
<dbReference type="InterPro" id="IPR003441">
    <property type="entry name" value="NAC-dom"/>
</dbReference>
<dbReference type="InterPro" id="IPR036093">
    <property type="entry name" value="NAC_dom_sf"/>
</dbReference>
<dbReference type="FunFam" id="2.170.150.80:FF:000002">
    <property type="entry name" value="Nac domain-containing protein 86"/>
    <property type="match status" value="1"/>
</dbReference>
<evidence type="ECO:0000256" key="2">
    <source>
        <dbReference type="ARBA" id="ARBA00004167"/>
    </source>
</evidence>
<keyword evidence="8" id="KW-0010">Activator</keyword>
<protein>
    <recommendedName>
        <fullName evidence="12">NAC domain-containing protein</fullName>
    </recommendedName>
</protein>
<keyword evidence="7 11" id="KW-0472">Membrane</keyword>
<evidence type="ECO:0000313" key="13">
    <source>
        <dbReference type="EMBL" id="KAG0459351.1"/>
    </source>
</evidence>
<dbReference type="OrthoDB" id="1929298at2759"/>
<keyword evidence="9" id="KW-0804">Transcription</keyword>
<evidence type="ECO:0000256" key="10">
    <source>
        <dbReference type="ARBA" id="ARBA00023242"/>
    </source>
</evidence>
<dbReference type="PROSITE" id="PS51005">
    <property type="entry name" value="NAC"/>
    <property type="match status" value="1"/>
</dbReference>
<dbReference type="PANTHER" id="PTHR31744">
    <property type="entry name" value="PROTEIN CUP-SHAPED COTYLEDON 2-RELATED"/>
    <property type="match status" value="1"/>
</dbReference>
<proteinExistence type="predicted"/>
<keyword evidence="3 11" id="KW-0812">Transmembrane</keyword>
<dbReference type="GO" id="GO:0000976">
    <property type="term" value="F:transcription cis-regulatory region binding"/>
    <property type="evidence" value="ECO:0007669"/>
    <property type="project" value="UniProtKB-ARBA"/>
</dbReference>
<evidence type="ECO:0000256" key="1">
    <source>
        <dbReference type="ARBA" id="ARBA00004123"/>
    </source>
</evidence>
<accession>A0A835PS93</accession>
<evidence type="ECO:0000256" key="5">
    <source>
        <dbReference type="ARBA" id="ARBA00023015"/>
    </source>
</evidence>
<dbReference type="GO" id="GO:0005634">
    <property type="term" value="C:nucleus"/>
    <property type="evidence" value="ECO:0007669"/>
    <property type="project" value="UniProtKB-SubCell"/>
</dbReference>
<gene>
    <name evidence="13" type="ORF">HPP92_022479</name>
</gene>
<evidence type="ECO:0000313" key="14">
    <source>
        <dbReference type="Proteomes" id="UP000639772"/>
    </source>
</evidence>
<evidence type="ECO:0000256" key="11">
    <source>
        <dbReference type="SAM" id="Phobius"/>
    </source>
</evidence>
<dbReference type="EMBL" id="JADCNM010000012">
    <property type="protein sequence ID" value="KAG0459351.1"/>
    <property type="molecule type" value="Genomic_DNA"/>
</dbReference>
<evidence type="ECO:0000256" key="4">
    <source>
        <dbReference type="ARBA" id="ARBA00022989"/>
    </source>
</evidence>
<dbReference type="GO" id="GO:0006355">
    <property type="term" value="P:regulation of DNA-templated transcription"/>
    <property type="evidence" value="ECO:0007669"/>
    <property type="project" value="InterPro"/>
</dbReference>
<dbReference type="Gene3D" id="2.170.150.80">
    <property type="entry name" value="NAC domain"/>
    <property type="match status" value="1"/>
</dbReference>
<dbReference type="PANTHER" id="PTHR31744:SF216">
    <property type="entry name" value="NAC TRANSCRIPTION FACTOR"/>
    <property type="match status" value="1"/>
</dbReference>
<dbReference type="AlphaFoldDB" id="A0A835PS93"/>
<sequence length="528" mass="58863">MGAAAEDYIMPLGSEIRSAYDGCNDYQEGDLQSGDTNPWPPGVRFHPTDVELLLYYLKRKVCRRKIKPVMIGDVDVYKWEPWDLPDKSVLKSGDKQWFFFSPRDRKYPNGSRSNRATINGYWKATGKDRTISHDSKSVGYKKTLVYYRGRAPKGQRTDWVMHEYTLEGLLLVNLDSVQDSYALYKLFMKSGPGPKNGEQYGAPFREEELEEEPFDESLMDQIDADNNYNANPMGNTIPSTYEEEGYNIPGASNEESCGILSANELNDLLVQMLPEPDIVHRHAEFSACASVLSKEDFEPETESSNQYIEIKDLKDPETQYPLDDISDRNLILDADEFYDPFDQFNVDAYLWDTIGLPNHLGSFSEVPQNLAPSLSNEIWANGETYNMLSSSNTNANQLIMAPATTGFVNAASTANLDADGEISNVESPHSWLSSALSAFLNSVPSSPALASDNALIYRAIERVSSFRGVQTSQVSGTLSEGQNINRGKQPANKGFLFISVLVGIGAVFWVLTIGAAIKIVKGLWGRFI</sequence>
<keyword evidence="10" id="KW-0539">Nucleus</keyword>
<feature type="domain" description="NAC" evidence="12">
    <location>
        <begin position="39"/>
        <end position="189"/>
    </location>
</feature>
<evidence type="ECO:0000256" key="8">
    <source>
        <dbReference type="ARBA" id="ARBA00023159"/>
    </source>
</evidence>
<evidence type="ECO:0000256" key="3">
    <source>
        <dbReference type="ARBA" id="ARBA00022692"/>
    </source>
</evidence>
<dbReference type="SUPFAM" id="SSF101941">
    <property type="entry name" value="NAC domain"/>
    <property type="match status" value="1"/>
</dbReference>
<name>A0A835PS93_VANPL</name>
<organism evidence="13 14">
    <name type="scientific">Vanilla planifolia</name>
    <name type="common">Vanilla</name>
    <dbReference type="NCBI Taxonomy" id="51239"/>
    <lineage>
        <taxon>Eukaryota</taxon>
        <taxon>Viridiplantae</taxon>
        <taxon>Streptophyta</taxon>
        <taxon>Embryophyta</taxon>
        <taxon>Tracheophyta</taxon>
        <taxon>Spermatophyta</taxon>
        <taxon>Magnoliopsida</taxon>
        <taxon>Liliopsida</taxon>
        <taxon>Asparagales</taxon>
        <taxon>Orchidaceae</taxon>
        <taxon>Vanilloideae</taxon>
        <taxon>Vanilleae</taxon>
        <taxon>Vanilla</taxon>
    </lineage>
</organism>
<evidence type="ECO:0000256" key="7">
    <source>
        <dbReference type="ARBA" id="ARBA00023136"/>
    </source>
</evidence>
<feature type="transmembrane region" description="Helical" evidence="11">
    <location>
        <begin position="495"/>
        <end position="517"/>
    </location>
</feature>
<keyword evidence="4 11" id="KW-1133">Transmembrane helix</keyword>
<dbReference type="Proteomes" id="UP000639772">
    <property type="component" value="Chromosome 12"/>
</dbReference>
<comment type="caution">
    <text evidence="13">The sequence shown here is derived from an EMBL/GenBank/DDBJ whole genome shotgun (WGS) entry which is preliminary data.</text>
</comment>
<evidence type="ECO:0000256" key="6">
    <source>
        <dbReference type="ARBA" id="ARBA00023125"/>
    </source>
</evidence>
<comment type="subcellular location">
    <subcellularLocation>
        <location evidence="2">Membrane</location>
        <topology evidence="2">Single-pass membrane protein</topology>
    </subcellularLocation>
    <subcellularLocation>
        <location evidence="1">Nucleus</location>
    </subcellularLocation>
</comment>
<dbReference type="Pfam" id="PF02365">
    <property type="entry name" value="NAM"/>
    <property type="match status" value="1"/>
</dbReference>
<reference evidence="13 14" key="1">
    <citation type="journal article" date="2020" name="Nat. Food">
        <title>A phased Vanilla planifolia genome enables genetic improvement of flavour and production.</title>
        <authorList>
            <person name="Hasing T."/>
            <person name="Tang H."/>
            <person name="Brym M."/>
            <person name="Khazi F."/>
            <person name="Huang T."/>
            <person name="Chambers A.H."/>
        </authorList>
    </citation>
    <scope>NUCLEOTIDE SEQUENCE [LARGE SCALE GENOMIC DNA]</scope>
    <source>
        <tissue evidence="13">Leaf</tissue>
    </source>
</reference>
<evidence type="ECO:0000259" key="12">
    <source>
        <dbReference type="PROSITE" id="PS51005"/>
    </source>
</evidence>